<gene>
    <name evidence="1" type="ORF">PsorP6_012182</name>
</gene>
<reference evidence="1 2" key="1">
    <citation type="journal article" date="2022" name="bioRxiv">
        <title>The genome of the oomycete Peronosclerospora sorghi, a cosmopolitan pathogen of maize and sorghum, is inflated with dispersed pseudogenes.</title>
        <authorList>
            <person name="Fletcher K."/>
            <person name="Martin F."/>
            <person name="Isakeit T."/>
            <person name="Cavanaugh K."/>
            <person name="Magill C."/>
            <person name="Michelmore R."/>
        </authorList>
    </citation>
    <scope>NUCLEOTIDE SEQUENCE [LARGE SCALE GENOMIC DNA]</scope>
    <source>
        <strain evidence="1">P6</strain>
    </source>
</reference>
<proteinExistence type="predicted"/>
<keyword evidence="2" id="KW-1185">Reference proteome</keyword>
<dbReference type="EMBL" id="CM047591">
    <property type="protein sequence ID" value="KAI9918450.1"/>
    <property type="molecule type" value="Genomic_DNA"/>
</dbReference>
<name>A0ACC0WIG1_9STRA</name>
<evidence type="ECO:0000313" key="2">
    <source>
        <dbReference type="Proteomes" id="UP001163321"/>
    </source>
</evidence>
<dbReference type="Proteomes" id="UP001163321">
    <property type="component" value="Chromosome 12"/>
</dbReference>
<protein>
    <submittedName>
        <fullName evidence="1">Uncharacterized protein</fullName>
    </submittedName>
</protein>
<sequence>MAVTRYHVILLFPRHVQVVSKLSGVVVLEESFDSRVGNLQRVLTAQEDNLFEKGDFDCAAVIYAKTTRSFEEVALKFLEKETRDSLSSEEKTQKTVLCSWIVEIFLDKFNALKGSTQDVDAHANLLIEFKQFLQDQKLFGSSHDV</sequence>
<evidence type="ECO:0000313" key="1">
    <source>
        <dbReference type="EMBL" id="KAI9918450.1"/>
    </source>
</evidence>
<comment type="caution">
    <text evidence="1">The sequence shown here is derived from an EMBL/GenBank/DDBJ whole genome shotgun (WGS) entry which is preliminary data.</text>
</comment>
<organism evidence="1 2">
    <name type="scientific">Peronosclerospora sorghi</name>
    <dbReference type="NCBI Taxonomy" id="230839"/>
    <lineage>
        <taxon>Eukaryota</taxon>
        <taxon>Sar</taxon>
        <taxon>Stramenopiles</taxon>
        <taxon>Oomycota</taxon>
        <taxon>Peronosporomycetes</taxon>
        <taxon>Peronosporales</taxon>
        <taxon>Peronosporaceae</taxon>
        <taxon>Peronosclerospora</taxon>
    </lineage>
</organism>
<accession>A0ACC0WIG1</accession>